<evidence type="ECO:0000313" key="2">
    <source>
        <dbReference type="EMBL" id="MBO1318244.1"/>
    </source>
</evidence>
<name>A0A8J7Q7I1_9BACT</name>
<dbReference type="RefSeq" id="WP_207857910.1">
    <property type="nucleotide sequence ID" value="NZ_JAFREP010000005.1"/>
</dbReference>
<organism evidence="2 3">
    <name type="scientific">Acanthopleuribacter pedis</name>
    <dbReference type="NCBI Taxonomy" id="442870"/>
    <lineage>
        <taxon>Bacteria</taxon>
        <taxon>Pseudomonadati</taxon>
        <taxon>Acidobacteriota</taxon>
        <taxon>Holophagae</taxon>
        <taxon>Acanthopleuribacterales</taxon>
        <taxon>Acanthopleuribacteraceae</taxon>
        <taxon>Acanthopleuribacter</taxon>
    </lineage>
</organism>
<accession>A0A8J7Q7I1</accession>
<protein>
    <submittedName>
        <fullName evidence="2">Uncharacterized protein</fullName>
    </submittedName>
</protein>
<dbReference type="EMBL" id="JAFREP010000005">
    <property type="protein sequence ID" value="MBO1318244.1"/>
    <property type="molecule type" value="Genomic_DNA"/>
</dbReference>
<keyword evidence="3" id="KW-1185">Reference proteome</keyword>
<dbReference type="AlphaFoldDB" id="A0A8J7Q7I1"/>
<evidence type="ECO:0000313" key="3">
    <source>
        <dbReference type="Proteomes" id="UP000664417"/>
    </source>
</evidence>
<feature type="region of interest" description="Disordered" evidence="1">
    <location>
        <begin position="1"/>
        <end position="62"/>
    </location>
</feature>
<feature type="compositionally biased region" description="Low complexity" evidence="1">
    <location>
        <begin position="26"/>
        <end position="48"/>
    </location>
</feature>
<dbReference type="Proteomes" id="UP000664417">
    <property type="component" value="Unassembled WGS sequence"/>
</dbReference>
<comment type="caution">
    <text evidence="2">The sequence shown here is derived from an EMBL/GenBank/DDBJ whole genome shotgun (WGS) entry which is preliminary data.</text>
</comment>
<reference evidence="2" key="1">
    <citation type="submission" date="2021-03" db="EMBL/GenBank/DDBJ databases">
        <authorList>
            <person name="Wang G."/>
        </authorList>
    </citation>
    <scope>NUCLEOTIDE SEQUENCE</scope>
    <source>
        <strain evidence="2">KCTC 12899</strain>
    </source>
</reference>
<proteinExistence type="predicted"/>
<gene>
    <name evidence="2" type="ORF">J3U88_07245</name>
</gene>
<evidence type="ECO:0000256" key="1">
    <source>
        <dbReference type="SAM" id="MobiDB-lite"/>
    </source>
</evidence>
<sequence>MPSQLTAPVAPKPLKLSKNDLRFIAGGNTTNTPTGNASTSSGTTTGDNFTDDQPRKKKWKTT</sequence>